<organism evidence="1 2">
    <name type="scientific">Stieleria magnilauensis</name>
    <dbReference type="NCBI Taxonomy" id="2527963"/>
    <lineage>
        <taxon>Bacteria</taxon>
        <taxon>Pseudomonadati</taxon>
        <taxon>Planctomycetota</taxon>
        <taxon>Planctomycetia</taxon>
        <taxon>Pirellulales</taxon>
        <taxon>Pirellulaceae</taxon>
        <taxon>Stieleria</taxon>
    </lineage>
</organism>
<accession>A0ABX5XUJ8</accession>
<sequence>MTDKEPVLLAVLIESVTRRWSVAGITSDGQGVPLMCTEPGDFDPVVGQTLDEQASYLRHRLSGVLQRGCDRLWGRQMKPRHIVFVADESLRRSHPDLTQRVAEHFVEWMTSPPVAFFVTDLQRSDDTLTLDPVAGDLDPSDQDSLATAVPTLIQTLQDREAWEFAASKPPA</sequence>
<keyword evidence="2" id="KW-1185">Reference proteome</keyword>
<evidence type="ECO:0000313" key="1">
    <source>
        <dbReference type="EMBL" id="QDV85672.1"/>
    </source>
</evidence>
<dbReference type="RefSeq" id="WP_145215687.1">
    <property type="nucleotide sequence ID" value="NZ_CP036432.1"/>
</dbReference>
<dbReference type="EMBL" id="CP036432">
    <property type="protein sequence ID" value="QDV85672.1"/>
    <property type="molecule type" value="Genomic_DNA"/>
</dbReference>
<reference evidence="1 2" key="1">
    <citation type="submission" date="2019-02" db="EMBL/GenBank/DDBJ databases">
        <title>Deep-cultivation of Planctomycetes and their phenomic and genomic characterization uncovers novel biology.</title>
        <authorList>
            <person name="Wiegand S."/>
            <person name="Jogler M."/>
            <person name="Boedeker C."/>
            <person name="Pinto D."/>
            <person name="Vollmers J."/>
            <person name="Rivas-Marin E."/>
            <person name="Kohn T."/>
            <person name="Peeters S.H."/>
            <person name="Heuer A."/>
            <person name="Rast P."/>
            <person name="Oberbeckmann S."/>
            <person name="Bunk B."/>
            <person name="Jeske O."/>
            <person name="Meyerdierks A."/>
            <person name="Storesund J.E."/>
            <person name="Kallscheuer N."/>
            <person name="Luecker S."/>
            <person name="Lage O.M."/>
            <person name="Pohl T."/>
            <person name="Merkel B.J."/>
            <person name="Hornburger P."/>
            <person name="Mueller R.-W."/>
            <person name="Bruemmer F."/>
            <person name="Labrenz M."/>
            <person name="Spormann A.M."/>
            <person name="Op den Camp H."/>
            <person name="Overmann J."/>
            <person name="Amann R."/>
            <person name="Jetten M.S.M."/>
            <person name="Mascher T."/>
            <person name="Medema M.H."/>
            <person name="Devos D.P."/>
            <person name="Kaster A.-K."/>
            <person name="Ovreas L."/>
            <person name="Rohde M."/>
            <person name="Galperin M.Y."/>
            <person name="Jogler C."/>
        </authorList>
    </citation>
    <scope>NUCLEOTIDE SEQUENCE [LARGE SCALE GENOMIC DNA]</scope>
    <source>
        <strain evidence="1 2">TBK1r</strain>
    </source>
</reference>
<evidence type="ECO:0000313" key="2">
    <source>
        <dbReference type="Proteomes" id="UP000318081"/>
    </source>
</evidence>
<proteinExistence type="predicted"/>
<dbReference type="Proteomes" id="UP000318081">
    <property type="component" value="Chromosome"/>
</dbReference>
<protein>
    <submittedName>
        <fullName evidence="1">Uncharacterized protein</fullName>
    </submittedName>
</protein>
<gene>
    <name evidence="1" type="ORF">TBK1r_46870</name>
</gene>
<name>A0ABX5XUJ8_9BACT</name>